<dbReference type="PANTHER" id="PTHR42850:SF7">
    <property type="entry name" value="BIS(5'-NUCLEOSYL)-TETRAPHOSPHATASE PRPE [ASYMMETRICAL]"/>
    <property type="match status" value="1"/>
</dbReference>
<feature type="domain" description="Calcineurin-like phosphoesterase" evidence="1">
    <location>
        <begin position="182"/>
        <end position="374"/>
    </location>
</feature>
<dbReference type="Gene3D" id="3.60.21.10">
    <property type="match status" value="1"/>
</dbReference>
<keyword evidence="3" id="KW-0418">Kinase</keyword>
<feature type="domain" description="Polynucleotide kinase-phosphatase ligase" evidence="2">
    <location>
        <begin position="468"/>
        <end position="845"/>
    </location>
</feature>
<dbReference type="InterPro" id="IPR029052">
    <property type="entry name" value="Metallo-depent_PP-like"/>
</dbReference>
<dbReference type="SUPFAM" id="SSF56300">
    <property type="entry name" value="Metallo-dependent phosphatases"/>
    <property type="match status" value="1"/>
</dbReference>
<organism evidence="3 4">
    <name type="scientific">Xanthocytophaga agilis</name>
    <dbReference type="NCBI Taxonomy" id="3048010"/>
    <lineage>
        <taxon>Bacteria</taxon>
        <taxon>Pseudomonadati</taxon>
        <taxon>Bacteroidota</taxon>
        <taxon>Cytophagia</taxon>
        <taxon>Cytophagales</taxon>
        <taxon>Rhodocytophagaceae</taxon>
        <taxon>Xanthocytophaga</taxon>
    </lineage>
</organism>
<gene>
    <name evidence="3" type="ORF">QNI22_20295</name>
</gene>
<dbReference type="InterPro" id="IPR024028">
    <property type="entry name" value="PNKP_bac"/>
</dbReference>
<dbReference type="SUPFAM" id="SSF52540">
    <property type="entry name" value="P-loop containing nucleoside triphosphate hydrolases"/>
    <property type="match status" value="1"/>
</dbReference>
<evidence type="ECO:0000259" key="2">
    <source>
        <dbReference type="Pfam" id="PF16542"/>
    </source>
</evidence>
<dbReference type="InterPro" id="IPR050126">
    <property type="entry name" value="Ap4A_hydrolase"/>
</dbReference>
<proteinExistence type="predicted"/>
<dbReference type="NCBIfam" id="TIGR04075">
    <property type="entry name" value="bacter_Pnkp"/>
    <property type="match status" value="1"/>
</dbReference>
<evidence type="ECO:0000313" key="3">
    <source>
        <dbReference type="EMBL" id="MDJ1503021.1"/>
    </source>
</evidence>
<dbReference type="PANTHER" id="PTHR42850">
    <property type="entry name" value="METALLOPHOSPHOESTERASE"/>
    <property type="match status" value="1"/>
</dbReference>
<reference evidence="3" key="1">
    <citation type="submission" date="2023-05" db="EMBL/GenBank/DDBJ databases">
        <authorList>
            <person name="Zhang X."/>
        </authorList>
    </citation>
    <scope>NUCLEOTIDE SEQUENCE</scope>
    <source>
        <strain evidence="3">BD1B2-1</strain>
    </source>
</reference>
<dbReference type="EMBL" id="JASJOU010000007">
    <property type="protein sequence ID" value="MDJ1503021.1"/>
    <property type="molecule type" value="Genomic_DNA"/>
</dbReference>
<keyword evidence="3" id="KW-0808">Transferase</keyword>
<evidence type="ECO:0000259" key="1">
    <source>
        <dbReference type="Pfam" id="PF00149"/>
    </source>
</evidence>
<dbReference type="Gene3D" id="3.30.470.30">
    <property type="entry name" value="DNA ligase/mRNA capping enzyme"/>
    <property type="match status" value="1"/>
</dbReference>
<protein>
    <submittedName>
        <fullName evidence="3">Polynucleotide kinase-phosphatase</fullName>
    </submittedName>
</protein>
<dbReference type="GO" id="GO:0016301">
    <property type="term" value="F:kinase activity"/>
    <property type="evidence" value="ECO:0007669"/>
    <property type="project" value="UniProtKB-KW"/>
</dbReference>
<dbReference type="SUPFAM" id="SSF56091">
    <property type="entry name" value="DNA ligase/mRNA capping enzyme, catalytic domain"/>
    <property type="match status" value="1"/>
</dbReference>
<dbReference type="PRINTS" id="PR00114">
    <property type="entry name" value="STPHPHTASE"/>
</dbReference>
<dbReference type="InterPro" id="IPR027417">
    <property type="entry name" value="P-loop_NTPase"/>
</dbReference>
<dbReference type="CDD" id="cd07423">
    <property type="entry name" value="MPP_Prp_like"/>
    <property type="match status" value="1"/>
</dbReference>
<dbReference type="AlphaFoldDB" id="A0AAE3R391"/>
<dbReference type="Pfam" id="PF16542">
    <property type="entry name" value="PNKP_ligase"/>
    <property type="match status" value="1"/>
</dbReference>
<dbReference type="InterPro" id="IPR032380">
    <property type="entry name" value="PNKP_ligase_dom"/>
</dbReference>
<dbReference type="Pfam" id="PF13671">
    <property type="entry name" value="AAA_33"/>
    <property type="match status" value="1"/>
</dbReference>
<dbReference type="Pfam" id="PF00149">
    <property type="entry name" value="Metallophos"/>
    <property type="match status" value="1"/>
</dbReference>
<dbReference type="InterPro" id="IPR006186">
    <property type="entry name" value="Ser/Thr-sp_prot-phosphatase"/>
</dbReference>
<comment type="caution">
    <text evidence="3">The sequence shown here is derived from an EMBL/GenBank/DDBJ whole genome shotgun (WGS) entry which is preliminary data.</text>
</comment>
<dbReference type="InterPro" id="IPR004843">
    <property type="entry name" value="Calcineurin-like_PHP"/>
</dbReference>
<dbReference type="GO" id="GO:0005737">
    <property type="term" value="C:cytoplasm"/>
    <property type="evidence" value="ECO:0007669"/>
    <property type="project" value="TreeGrafter"/>
</dbReference>
<dbReference type="Proteomes" id="UP001232063">
    <property type="component" value="Unassembled WGS sequence"/>
</dbReference>
<keyword evidence="4" id="KW-1185">Reference proteome</keyword>
<dbReference type="InterPro" id="IPR041780">
    <property type="entry name" value="MPP_PrpE-like"/>
</dbReference>
<accession>A0AAE3R391</accession>
<dbReference type="RefSeq" id="WP_314513443.1">
    <property type="nucleotide sequence ID" value="NZ_JASJOU010000007.1"/>
</dbReference>
<name>A0AAE3R391_9BACT</name>
<sequence length="850" mass="95688">MQIKIPEFSLVVLIGSTGSGKSSFARKFFKPTEIVSSDTCRGIVSDDENNQAATKDAFELVHYIIRKRLKNGLLTVVDATNVQPESRKALMQIAREYHALVVAIVFNLPDSVCLARNNQRPDRQFGSHVVRQHNQNLKKSLKTLKSEGFRQQYILDSEAEVNAVESIVRQPLYNNRKYETGPFDIIGDVHGCFDELKELLEKLGYQFDTTNPFSVTPPVGRKAFFVGDLVDRGPNSPDVLRLVMQMVKEDKALCVPGNHDVKLLKYLNGRNVQLKHGLDRTVEQLASVSQEFLEEVKVFLDGLISHFVVDDGRLVVAHAGLKEEMQGRGSGAVREFCLYGETTGEIDEFGLPVRINWAAEYRGKAMVVYGHTPVVEAQWQNNTIDIDTGCVFGGKLTALRYPEKELVAVKAKEIYAQSTRPLDFEGTGNTDNHNPADVVLDIDDVIGKQIIHTRLHHSVTIREQNAMAALEVMSRFAINPKWLIYLPPTMSPTETSKLPDLLEYPSEAFKYYSDQGVTTVVCEEKHMGSRAIVVLCRDEETALKRFGVSGEGIGVCYTRTGRSFFTDSVLEQAFLERIKVACDKTGFWDKFETNWVLLDCELMPWSAKAQALLQNQYAAVGAAATHALPMVNTVLAQAKGRGLEVEHLLKSYTERQKMAEKFVTAYRHYCWPVSSLDDYKLAPFHLLATEGKVHTDKTHRWHMDTLAELCDGDPQLLFKTPYKVVDLQNEAEIQEAIVWWEQLTYAGGEGFVVKPMEFIVTNEKGLVQPAIKCRGSEYLRIIYGPEYSSFTNITRLKSRSLGGKRSLALREFALGMEALEKFVERQSLRTVHQCVFGVLALESEPIDPRL</sequence>
<evidence type="ECO:0000313" key="4">
    <source>
        <dbReference type="Proteomes" id="UP001232063"/>
    </source>
</evidence>
<dbReference type="GO" id="GO:0016791">
    <property type="term" value="F:phosphatase activity"/>
    <property type="evidence" value="ECO:0007669"/>
    <property type="project" value="TreeGrafter"/>
</dbReference>
<dbReference type="Gene3D" id="3.40.50.300">
    <property type="entry name" value="P-loop containing nucleotide triphosphate hydrolases"/>
    <property type="match status" value="1"/>
</dbReference>